<keyword evidence="2" id="KW-1185">Reference proteome</keyword>
<proteinExistence type="predicted"/>
<accession>A0A1D7YBT4</accession>
<dbReference type="Pfam" id="PF19674">
    <property type="entry name" value="DUF6177"/>
    <property type="match status" value="1"/>
</dbReference>
<dbReference type="RefSeq" id="WP_069779567.1">
    <property type="nucleotide sequence ID" value="NZ_CP017248.1"/>
</dbReference>
<dbReference type="EMBL" id="CP017248">
    <property type="protein sequence ID" value="AOR32984.1"/>
    <property type="molecule type" value="Genomic_DNA"/>
</dbReference>
<sequence>MPQDVIALTPQMPDIKTLLAALHAGGPDLRVNRAGGGSVAQLRTDGGKLLVSVEAPRYLQVPGEAERLLGLGVETEGPVWWTEVRASTAIAEARLLAGSVAGRLTTLLGGITWPPEAAHTDVVTVPATGEVTVPPADVDVLSDADVLTDKSVIVIYDRPVVAATTWLTEAVRTVAQGRRELYLVTSPKTRLSLPTRTVLERMPVRWVVRHPENSYYDGLSGAVLRWHDGRFAPAADNGPRIADAFQPPLGKGGERQLLLSIRTIHPAQEHLILGGALEDVWQTLTGLPPAGWATAEPVNVPWSPRQLTDLARSRARQAQPTWAVAVGTADRPAIATLRIAHTQEGVEEHITLALGYAAGERAPIELLPQLAESLAARHNLATMISELRAARADLTTPAHYEPPSIPVSLTLGPEAVADLGISHARNALPDNLPTQLGPSARPALHYPLGDGTDPTAWQRLRHINEHLKRGSGAATQPS</sequence>
<name>A0A1D7YBT4_9ACTN</name>
<dbReference type="InterPro" id="IPR046175">
    <property type="entry name" value="DUF6177"/>
</dbReference>
<dbReference type="Proteomes" id="UP000094960">
    <property type="component" value="Chromosome"/>
</dbReference>
<dbReference type="AlphaFoldDB" id="A0A1D7YBT4"/>
<reference evidence="2" key="1">
    <citation type="submission" date="2016-09" db="EMBL/GenBank/DDBJ databases">
        <title>Streptomyces puniciscabiei strain:TW1S1 Genome sequencing and assembly.</title>
        <authorList>
            <person name="Kim M.-K."/>
            <person name="Kim S.B."/>
        </authorList>
    </citation>
    <scope>NUCLEOTIDE SEQUENCE [LARGE SCALE GENOMIC DNA]</scope>
    <source>
        <strain evidence="2">TW1S1</strain>
    </source>
</reference>
<protein>
    <submittedName>
        <fullName evidence="1">Uncharacterized protein</fullName>
    </submittedName>
</protein>
<evidence type="ECO:0000313" key="1">
    <source>
        <dbReference type="EMBL" id="AOR32984.1"/>
    </source>
</evidence>
<organism evidence="1 2">
    <name type="scientific">Streptomyces fodineus</name>
    <dbReference type="NCBI Taxonomy" id="1904616"/>
    <lineage>
        <taxon>Bacteria</taxon>
        <taxon>Bacillati</taxon>
        <taxon>Actinomycetota</taxon>
        <taxon>Actinomycetes</taxon>
        <taxon>Kitasatosporales</taxon>
        <taxon>Streptomycetaceae</taxon>
        <taxon>Streptomyces</taxon>
    </lineage>
</organism>
<gene>
    <name evidence="1" type="ORF">BFF78_19650</name>
</gene>
<evidence type="ECO:0000313" key="2">
    <source>
        <dbReference type="Proteomes" id="UP000094960"/>
    </source>
</evidence>
<dbReference type="KEGG" id="spun:BFF78_19650"/>